<dbReference type="EMBL" id="JBCEZU010000221">
    <property type="protein sequence ID" value="KAK9522548.1"/>
    <property type="molecule type" value="Genomic_DNA"/>
</dbReference>
<evidence type="ECO:0000313" key="3">
    <source>
        <dbReference type="Proteomes" id="UP001488805"/>
    </source>
</evidence>
<name>A0AAW1EJZ7_ZOAVI</name>
<accession>A0AAW1EJZ7</accession>
<proteinExistence type="predicted"/>
<feature type="compositionally biased region" description="Basic and acidic residues" evidence="1">
    <location>
        <begin position="65"/>
        <end position="101"/>
    </location>
</feature>
<protein>
    <recommendedName>
        <fullName evidence="4">DNA-directed RNA polymerase III subunit RPC4</fullName>
    </recommendedName>
</protein>
<keyword evidence="3" id="KW-1185">Reference proteome</keyword>
<evidence type="ECO:0000313" key="2">
    <source>
        <dbReference type="EMBL" id="KAK9522548.1"/>
    </source>
</evidence>
<dbReference type="Pfam" id="PF05132">
    <property type="entry name" value="RNA_pol_Rpc4"/>
    <property type="match status" value="1"/>
</dbReference>
<gene>
    <name evidence="2" type="ORF">VZT92_019001</name>
</gene>
<dbReference type="InterPro" id="IPR007811">
    <property type="entry name" value="RPC4"/>
</dbReference>
<reference evidence="2 3" key="1">
    <citation type="journal article" date="2024" name="Genome Biol. Evol.">
        <title>Chromosome-level genome assembly of the viviparous eelpout Zoarces viviparus.</title>
        <authorList>
            <person name="Fuhrmann N."/>
            <person name="Brasseur M.V."/>
            <person name="Bakowski C.E."/>
            <person name="Podsiadlowski L."/>
            <person name="Prost S."/>
            <person name="Krehenwinkel H."/>
            <person name="Mayer C."/>
        </authorList>
    </citation>
    <scope>NUCLEOTIDE SEQUENCE [LARGE SCALE GENOMIC DNA]</scope>
    <source>
        <strain evidence="2">NO-MEL_2022_Ind0_liver</strain>
    </source>
</reference>
<feature type="compositionally biased region" description="Basic and acidic residues" evidence="1">
    <location>
        <begin position="279"/>
        <end position="292"/>
    </location>
</feature>
<feature type="compositionally biased region" description="Basic and acidic residues" evidence="1">
    <location>
        <begin position="215"/>
        <end position="235"/>
    </location>
</feature>
<feature type="region of interest" description="Disordered" evidence="1">
    <location>
        <begin position="1"/>
        <end position="136"/>
    </location>
</feature>
<dbReference type="GO" id="GO:0003677">
    <property type="term" value="F:DNA binding"/>
    <property type="evidence" value="ECO:0007669"/>
    <property type="project" value="InterPro"/>
</dbReference>
<evidence type="ECO:0008006" key="4">
    <source>
        <dbReference type="Google" id="ProtNLM"/>
    </source>
</evidence>
<feature type="region of interest" description="Disordered" evidence="1">
    <location>
        <begin position="272"/>
        <end position="294"/>
    </location>
</feature>
<dbReference type="AlphaFoldDB" id="A0AAW1EJZ7"/>
<evidence type="ECO:0000256" key="1">
    <source>
        <dbReference type="SAM" id="MobiDB-lite"/>
    </source>
</evidence>
<dbReference type="PANTHER" id="PTHR13408">
    <property type="entry name" value="DNA-DIRECTED RNA POLYMERASE III"/>
    <property type="match status" value="1"/>
</dbReference>
<organism evidence="2 3">
    <name type="scientific">Zoarces viviparus</name>
    <name type="common">Viviparous eelpout</name>
    <name type="synonym">Blennius viviparus</name>
    <dbReference type="NCBI Taxonomy" id="48416"/>
    <lineage>
        <taxon>Eukaryota</taxon>
        <taxon>Metazoa</taxon>
        <taxon>Chordata</taxon>
        <taxon>Craniata</taxon>
        <taxon>Vertebrata</taxon>
        <taxon>Euteleostomi</taxon>
        <taxon>Actinopterygii</taxon>
        <taxon>Neopterygii</taxon>
        <taxon>Teleostei</taxon>
        <taxon>Neoteleostei</taxon>
        <taxon>Acanthomorphata</taxon>
        <taxon>Eupercaria</taxon>
        <taxon>Perciformes</taxon>
        <taxon>Cottioidei</taxon>
        <taxon>Zoarcales</taxon>
        <taxon>Zoarcidae</taxon>
        <taxon>Zoarcinae</taxon>
        <taxon>Zoarces</taxon>
    </lineage>
</organism>
<dbReference type="GO" id="GO:0042797">
    <property type="term" value="P:tRNA transcription by RNA polymerase III"/>
    <property type="evidence" value="ECO:0007669"/>
    <property type="project" value="TreeGrafter"/>
</dbReference>
<feature type="region of interest" description="Disordered" evidence="1">
    <location>
        <begin position="206"/>
        <end position="244"/>
    </location>
</feature>
<sequence>MADSGSGDPGGQRVPTPGGSGRGLLMGRRPPAAVATGRLPSMRSRDLTLGGVKKKTFTPNIIGRKAKEETNTEGGQRRDRRDAGRGRGRGPRDRGRGRGRPDVIQSHSIFEQGPAEQMMKKKGGYENVRDAPSVGPLPIINIKKEKRETEEETKEILAKLERDTFIDDPFLRSEQRSCPVQLPLAVSGWGFTEEFSSAAVKIEKVEEDAEPMEGSEIKLEVKQEPEETEIKKSEGAFRPPPLPEPELLPELLHRWSLSKGEELFFMQMPDTLPGQPPTQEHRPVKTEVKSEDGQSVLLKTESQEEEAEDTNCNLKDLREGLVGKMLVRKSGRVQLILGQVTLDVSLGASCSFLQELVSIGTEGRTGNLTVLGNIKHKMVCSPDFEALLESNA</sequence>
<dbReference type="PANTHER" id="PTHR13408:SF5">
    <property type="entry name" value="DNA-DIRECTED RNA POLYMERASE III SUBUNIT RPC4"/>
    <property type="match status" value="1"/>
</dbReference>
<dbReference type="Proteomes" id="UP001488805">
    <property type="component" value="Unassembled WGS sequence"/>
</dbReference>
<dbReference type="GO" id="GO:0005666">
    <property type="term" value="C:RNA polymerase III complex"/>
    <property type="evidence" value="ECO:0007669"/>
    <property type="project" value="InterPro"/>
</dbReference>
<comment type="caution">
    <text evidence="2">The sequence shown here is derived from an EMBL/GenBank/DDBJ whole genome shotgun (WGS) entry which is preliminary data.</text>
</comment>